<evidence type="ECO:0000313" key="1">
    <source>
        <dbReference type="EMBL" id="MPC55404.1"/>
    </source>
</evidence>
<accession>A0A5B7GFS9</accession>
<gene>
    <name evidence="1" type="ORF">E2C01_049339</name>
</gene>
<comment type="caution">
    <text evidence="1">The sequence shown here is derived from an EMBL/GenBank/DDBJ whole genome shotgun (WGS) entry which is preliminary data.</text>
</comment>
<reference evidence="1 2" key="1">
    <citation type="submission" date="2019-05" db="EMBL/GenBank/DDBJ databases">
        <title>Another draft genome of Portunus trituberculatus and its Hox gene families provides insights of decapod evolution.</title>
        <authorList>
            <person name="Jeong J.-H."/>
            <person name="Song I."/>
            <person name="Kim S."/>
            <person name="Choi T."/>
            <person name="Kim D."/>
            <person name="Ryu S."/>
            <person name="Kim W."/>
        </authorList>
    </citation>
    <scope>NUCLEOTIDE SEQUENCE [LARGE SCALE GENOMIC DNA]</scope>
    <source>
        <tissue evidence="1">Muscle</tissue>
    </source>
</reference>
<sequence>MLLSRVLAVEVKVGAGSVVGTELCVALPGGAALLTRDDAGLGQVVHFHAATYLDLPSAMSTTSIATVGPTVVVLRRVAAALPSVSHQSQRLLRWALLTPTYNDDIGIIDSPLWIYLSCICIF</sequence>
<dbReference type="AlphaFoldDB" id="A0A5B7GFS9"/>
<evidence type="ECO:0000313" key="2">
    <source>
        <dbReference type="Proteomes" id="UP000324222"/>
    </source>
</evidence>
<name>A0A5B7GFS9_PORTR</name>
<dbReference type="Proteomes" id="UP000324222">
    <property type="component" value="Unassembled WGS sequence"/>
</dbReference>
<dbReference type="EMBL" id="VSRR010013146">
    <property type="protein sequence ID" value="MPC55404.1"/>
    <property type="molecule type" value="Genomic_DNA"/>
</dbReference>
<organism evidence="1 2">
    <name type="scientific">Portunus trituberculatus</name>
    <name type="common">Swimming crab</name>
    <name type="synonym">Neptunus trituberculatus</name>
    <dbReference type="NCBI Taxonomy" id="210409"/>
    <lineage>
        <taxon>Eukaryota</taxon>
        <taxon>Metazoa</taxon>
        <taxon>Ecdysozoa</taxon>
        <taxon>Arthropoda</taxon>
        <taxon>Crustacea</taxon>
        <taxon>Multicrustacea</taxon>
        <taxon>Malacostraca</taxon>
        <taxon>Eumalacostraca</taxon>
        <taxon>Eucarida</taxon>
        <taxon>Decapoda</taxon>
        <taxon>Pleocyemata</taxon>
        <taxon>Brachyura</taxon>
        <taxon>Eubrachyura</taxon>
        <taxon>Portunoidea</taxon>
        <taxon>Portunidae</taxon>
        <taxon>Portuninae</taxon>
        <taxon>Portunus</taxon>
    </lineage>
</organism>
<keyword evidence="2" id="KW-1185">Reference proteome</keyword>
<protein>
    <submittedName>
        <fullName evidence="1">Uncharacterized protein</fullName>
    </submittedName>
</protein>
<proteinExistence type="predicted"/>